<evidence type="ECO:0000313" key="2">
    <source>
        <dbReference type="Proteomes" id="UP001141806"/>
    </source>
</evidence>
<dbReference type="OrthoDB" id="1736712at2759"/>
<dbReference type="Proteomes" id="UP001141806">
    <property type="component" value="Unassembled WGS sequence"/>
</dbReference>
<evidence type="ECO:0000313" key="1">
    <source>
        <dbReference type="EMBL" id="KAJ4973672.1"/>
    </source>
</evidence>
<dbReference type="AlphaFoldDB" id="A0A9Q0KN54"/>
<keyword evidence="2" id="KW-1185">Reference proteome</keyword>
<dbReference type="EMBL" id="JAMYWD010000004">
    <property type="protein sequence ID" value="KAJ4973672.1"/>
    <property type="molecule type" value="Genomic_DNA"/>
</dbReference>
<proteinExistence type="predicted"/>
<reference evidence="1" key="1">
    <citation type="journal article" date="2023" name="Plant J.">
        <title>The genome of the king protea, Protea cynaroides.</title>
        <authorList>
            <person name="Chang J."/>
            <person name="Duong T.A."/>
            <person name="Schoeman C."/>
            <person name="Ma X."/>
            <person name="Roodt D."/>
            <person name="Barker N."/>
            <person name="Li Z."/>
            <person name="Van de Peer Y."/>
            <person name="Mizrachi E."/>
        </authorList>
    </citation>
    <scope>NUCLEOTIDE SEQUENCE</scope>
    <source>
        <tissue evidence="1">Young leaves</tissue>
    </source>
</reference>
<comment type="caution">
    <text evidence="1">The sequence shown here is derived from an EMBL/GenBank/DDBJ whole genome shotgun (WGS) entry which is preliminary data.</text>
</comment>
<sequence length="137" mass="15693">MYQGKIEYIAGTKQKQQQINSRTSSSDLGRVDQDIAEGSSSHCFWHSTLWRCFSSYEHHYRYLMSGRSTSGHVVGNQHLRGPLQFFVRLGPKVSATVNRKLRLSDRILQEGGLENLFKQIFNVRKGEKLCEGEVEAE</sequence>
<name>A0A9Q0KN54_9MAGN</name>
<accession>A0A9Q0KN54</accession>
<organism evidence="1 2">
    <name type="scientific">Protea cynaroides</name>
    <dbReference type="NCBI Taxonomy" id="273540"/>
    <lineage>
        <taxon>Eukaryota</taxon>
        <taxon>Viridiplantae</taxon>
        <taxon>Streptophyta</taxon>
        <taxon>Embryophyta</taxon>
        <taxon>Tracheophyta</taxon>
        <taxon>Spermatophyta</taxon>
        <taxon>Magnoliopsida</taxon>
        <taxon>Proteales</taxon>
        <taxon>Proteaceae</taxon>
        <taxon>Protea</taxon>
    </lineage>
</organism>
<gene>
    <name evidence="1" type="ORF">NE237_006846</name>
</gene>
<protein>
    <submittedName>
        <fullName evidence="1">Uncharacterized protein</fullName>
    </submittedName>
</protein>